<sequence length="152" mass="17761">MVRSNRPTTENYYKNIYYIALQIYTLSEDHLLSQSIRSGRGAISAMQYSTQVPSRSLSSIYNRDLLHRSSNIHALRGLLIESINLIWQRCHFSYTIFNTTMQYLIHVPSRSLNSTYNRDLLHSPSNIHVLRGLLIESINSIWRRCHSAMQYP</sequence>
<comment type="caution">
    <text evidence="1">The sequence shown here is derived from an EMBL/GenBank/DDBJ whole genome shotgun (WGS) entry which is preliminary data.</text>
</comment>
<organism evidence="1 2">
    <name type="scientific">Kingdonia uniflora</name>
    <dbReference type="NCBI Taxonomy" id="39325"/>
    <lineage>
        <taxon>Eukaryota</taxon>
        <taxon>Viridiplantae</taxon>
        <taxon>Streptophyta</taxon>
        <taxon>Embryophyta</taxon>
        <taxon>Tracheophyta</taxon>
        <taxon>Spermatophyta</taxon>
        <taxon>Magnoliopsida</taxon>
        <taxon>Ranunculales</taxon>
        <taxon>Circaeasteraceae</taxon>
        <taxon>Kingdonia</taxon>
    </lineage>
</organism>
<feature type="non-terminal residue" evidence="1">
    <location>
        <position position="152"/>
    </location>
</feature>
<protein>
    <submittedName>
        <fullName evidence="1">Uncharacterized protein</fullName>
    </submittedName>
</protein>
<evidence type="ECO:0000313" key="2">
    <source>
        <dbReference type="Proteomes" id="UP000541444"/>
    </source>
</evidence>
<name>A0A7J7M838_9MAGN</name>
<accession>A0A7J7M838</accession>
<keyword evidence="2" id="KW-1185">Reference proteome</keyword>
<gene>
    <name evidence="1" type="ORF">GIB67_016490</name>
</gene>
<reference evidence="1 2" key="1">
    <citation type="journal article" date="2020" name="IScience">
        <title>Genome Sequencing of the Endangered Kingdonia uniflora (Circaeasteraceae, Ranunculales) Reveals Potential Mechanisms of Evolutionary Specialization.</title>
        <authorList>
            <person name="Sun Y."/>
            <person name="Deng T."/>
            <person name="Zhang A."/>
            <person name="Moore M.J."/>
            <person name="Landis J.B."/>
            <person name="Lin N."/>
            <person name="Zhang H."/>
            <person name="Zhang X."/>
            <person name="Huang J."/>
            <person name="Zhang X."/>
            <person name="Sun H."/>
            <person name="Wang H."/>
        </authorList>
    </citation>
    <scope>NUCLEOTIDE SEQUENCE [LARGE SCALE GENOMIC DNA]</scope>
    <source>
        <strain evidence="1">TB1705</strain>
        <tissue evidence="1">Leaf</tissue>
    </source>
</reference>
<proteinExistence type="predicted"/>
<dbReference type="AlphaFoldDB" id="A0A7J7M838"/>
<dbReference type="EMBL" id="JACGCM010001722">
    <property type="protein sequence ID" value="KAF6151012.1"/>
    <property type="molecule type" value="Genomic_DNA"/>
</dbReference>
<evidence type="ECO:0000313" key="1">
    <source>
        <dbReference type="EMBL" id="KAF6151012.1"/>
    </source>
</evidence>
<dbReference type="Proteomes" id="UP000541444">
    <property type="component" value="Unassembled WGS sequence"/>
</dbReference>